<sequence>MDAKEISKHTKRVRLIDTPTRKVFMWIGVGIVVSTIGFGYLALRYFEYRAPYRKDNAFVKYYDSEERKLERLQFLGIIPNKKDLLEILERNDSDSDVNESDLFCSPLISKRKATDVLSAKCIKQAKISLSDLSTTANNLPVDVDHFTIKKCDSDSLLLSKVLSESKEEENLSIHVVDSVLNETSSSYFNGNNKSVNYCILCKNSFKSKAGYLSHMKLCSKKCKLSTGQLLNVLNLQKKQLKEKNSHLPKAENENSVLDDQNYTKNAFLNLMQVQNVKKCKDGSLKNGKSNNAQMGLLKNSFKMKKKKTIINSVLKVRTSEDRQRIITEKAAIVLLDEIDEINVNANISVLKSFKLSDPLIHYQNQGCQLWNLTSSEEKSNWYVEGIKNKILLQDVADISDKFDECDSTDVKNKVKLEEEIIKLADGKKNLEESNTCDLVRNVQNEECDNVSPKTSPKNTQNSFSTKVEKEKKNMSNDSLIINKPSYETNTENENQDLISTSTDPSEKNNVSKNTNGSILLEEKKSQDEHASNFLRLENIENEVLKLNLPKTSIDQDWRKIINNEIFSDVSASSKDGELIFMHSLVLKIRCSNILDVDYISIFKKFNLPIILVFLEYLYCGTLNDLQKNNVKELVDLAKQFNYLELIEVINDLEKNIINEDNNTNRNSLMIREVDFNTTLLAGRKPSNELENNLPLNAADRDLFEEDMIDLTQSDHGSTSSTVSDNDNDSNLEKSYWSFLQQEKKKEKELKEEEERESFIFNSEMEKIQISFDKRNEMMEKMLKEFDEEQPYGESETEMKNWCTTPRRQSRDSNTRDADDEVILKNETNDDCIIISSDSESQTLKPIPEEKSDSKIMENNIECDVPYFDPYEDNFPAYGFSPVQVHSQSLIAENNAIDEEDTLKASDKIETSTPLSIRRSSRLESSKKKRKDLTASRIIRKSLGLQSRSFNSSSSKKSRIKGKKRKSNKDYDHVNELSESVIHEFSHSTILKSSTPVQNKSFEEITPLRAREIDSEEPVTPYPHYSGMGDSLLKEHLTKYGLKKSLSKKKAEKILKHIYEELHPYLNQATGKLLKKVISGTPKKKMSKKKPKVRVSVGKEKIGKNIKKTKQGKSESRGKTNDLNNSKEKNSKKSSDSSQNSFDGSAMCNPEEYDFDNISEILTQSGPSNPQDLPSAMEHFFQINPKYHQKVLLYEPINITDLHGNLKETFKKHFKMSDLMDYLDQTNAGRMERAEAAERRIREEELRGIKNPEKAKLNQKLLKQKKNPEPEKMSNEKPNLTVSLIYDN</sequence>
<keyword evidence="9" id="KW-1133">Transmembrane helix</keyword>
<reference evidence="10" key="1">
    <citation type="submission" date="2007-04" db="EMBL/GenBank/DDBJ databases">
        <title>Annotation of Pediculus humanus corporis strain USDA.</title>
        <authorList>
            <person name="Kirkness E."/>
            <person name="Hannick L."/>
            <person name="Hass B."/>
            <person name="Bruggner R."/>
            <person name="Lawson D."/>
            <person name="Bidwell S."/>
            <person name="Joardar V."/>
            <person name="Caler E."/>
            <person name="Walenz B."/>
            <person name="Inman J."/>
            <person name="Schobel S."/>
            <person name="Galinsky K."/>
            <person name="Amedeo P."/>
            <person name="Strausberg R."/>
        </authorList>
    </citation>
    <scope>NUCLEOTIDE SEQUENCE</scope>
    <source>
        <strain evidence="10">USDA</strain>
    </source>
</reference>
<dbReference type="GO" id="GO:0006260">
    <property type="term" value="P:DNA replication"/>
    <property type="evidence" value="ECO:0007669"/>
    <property type="project" value="InterPro"/>
</dbReference>
<evidence type="ECO:0000256" key="5">
    <source>
        <dbReference type="ARBA" id="ARBA00023204"/>
    </source>
</evidence>
<comment type="subcellular location">
    <subcellularLocation>
        <location evidence="1">Nucleus</location>
    </subcellularLocation>
</comment>
<dbReference type="GO" id="GO:0033557">
    <property type="term" value="C:Slx1-Slx4 complex"/>
    <property type="evidence" value="ECO:0007669"/>
    <property type="project" value="InterPro"/>
</dbReference>
<keyword evidence="5" id="KW-0234">DNA repair</keyword>
<reference evidence="11" key="3">
    <citation type="submission" date="2021-02" db="UniProtKB">
        <authorList>
            <consortium name="EnsemblMetazoa"/>
        </authorList>
    </citation>
    <scope>IDENTIFICATION</scope>
    <source>
        <strain evidence="11">USDA</strain>
    </source>
</reference>
<feature type="region of interest" description="Disordered" evidence="8">
    <location>
        <begin position="1079"/>
        <end position="1148"/>
    </location>
</feature>
<dbReference type="eggNOG" id="ENOG502RNH3">
    <property type="taxonomic scope" value="Eukaryota"/>
</dbReference>
<dbReference type="EMBL" id="DS235819">
    <property type="protein sequence ID" value="EEB17699.1"/>
    <property type="molecule type" value="Genomic_DNA"/>
</dbReference>
<feature type="compositionally biased region" description="Basic residues" evidence="8">
    <location>
        <begin position="955"/>
        <end position="966"/>
    </location>
</feature>
<dbReference type="PANTHER" id="PTHR21541:SF3">
    <property type="entry name" value="STRUCTURE-SPECIFIC ENDONUCLEASE SUBUNIT SLX4"/>
    <property type="match status" value="1"/>
</dbReference>
<comment type="similarity">
    <text evidence="2">Belongs to the SLX4 family.</text>
</comment>
<evidence type="ECO:0000313" key="11">
    <source>
        <dbReference type="EnsemblMetazoa" id="PHUM479100-PA"/>
    </source>
</evidence>
<evidence type="ECO:0000256" key="7">
    <source>
        <dbReference type="ARBA" id="ARBA00029496"/>
    </source>
</evidence>
<keyword evidence="4" id="KW-0233">DNA recombination</keyword>
<organism>
    <name type="scientific">Pediculus humanus subsp. corporis</name>
    <name type="common">Body louse</name>
    <dbReference type="NCBI Taxonomy" id="121224"/>
    <lineage>
        <taxon>Eukaryota</taxon>
        <taxon>Metazoa</taxon>
        <taxon>Ecdysozoa</taxon>
        <taxon>Arthropoda</taxon>
        <taxon>Hexapoda</taxon>
        <taxon>Insecta</taxon>
        <taxon>Pterygota</taxon>
        <taxon>Neoptera</taxon>
        <taxon>Paraneoptera</taxon>
        <taxon>Psocodea</taxon>
        <taxon>Troctomorpha</taxon>
        <taxon>Phthiraptera</taxon>
        <taxon>Anoplura</taxon>
        <taxon>Pediculidae</taxon>
        <taxon>Pediculus</taxon>
    </lineage>
</organism>
<evidence type="ECO:0000256" key="1">
    <source>
        <dbReference type="ARBA" id="ARBA00004123"/>
    </source>
</evidence>
<dbReference type="STRING" id="121224.E0VWE8"/>
<evidence type="ECO:0000256" key="8">
    <source>
        <dbReference type="SAM" id="MobiDB-lite"/>
    </source>
</evidence>
<dbReference type="HOGENOM" id="CLU_262574_0_0_1"/>
<proteinExistence type="inferred from homology"/>
<dbReference type="GeneID" id="8239435"/>
<evidence type="ECO:0000256" key="9">
    <source>
        <dbReference type="SAM" id="Phobius"/>
    </source>
</evidence>
<evidence type="ECO:0000256" key="4">
    <source>
        <dbReference type="ARBA" id="ARBA00023172"/>
    </source>
</evidence>
<dbReference type="Proteomes" id="UP000009046">
    <property type="component" value="Unassembled WGS sequence"/>
</dbReference>
<evidence type="ECO:0000313" key="12">
    <source>
        <dbReference type="Proteomes" id="UP000009046"/>
    </source>
</evidence>
<feature type="transmembrane region" description="Helical" evidence="9">
    <location>
        <begin position="23"/>
        <end position="43"/>
    </location>
</feature>
<protein>
    <recommendedName>
        <fullName evidence="7">Structure-specific endonuclease subunit SLX4</fullName>
    </recommendedName>
</protein>
<dbReference type="EMBL" id="AAZO01005802">
    <property type="status" value="NOT_ANNOTATED_CDS"/>
    <property type="molecule type" value="Genomic_DNA"/>
</dbReference>
<dbReference type="GO" id="GO:0000712">
    <property type="term" value="P:resolution of meiotic recombination intermediates"/>
    <property type="evidence" value="ECO:0007669"/>
    <property type="project" value="TreeGrafter"/>
</dbReference>
<dbReference type="EnsemblMetazoa" id="PHUM479100-RA">
    <property type="protein sequence ID" value="PHUM479100-PA"/>
    <property type="gene ID" value="PHUM479100"/>
</dbReference>
<dbReference type="RefSeq" id="XP_002430437.1">
    <property type="nucleotide sequence ID" value="XM_002430392.1"/>
</dbReference>
<accession>E0VWE8</accession>
<keyword evidence="12" id="KW-1185">Reference proteome</keyword>
<feature type="compositionally biased region" description="Polar residues" evidence="8">
    <location>
        <begin position="451"/>
        <end position="465"/>
    </location>
</feature>
<feature type="region of interest" description="Disordered" evidence="8">
    <location>
        <begin position="786"/>
        <end position="817"/>
    </location>
</feature>
<feature type="region of interest" description="Disordered" evidence="8">
    <location>
        <begin position="1262"/>
        <end position="1287"/>
    </location>
</feature>
<keyword evidence="6" id="KW-0539">Nucleus</keyword>
<dbReference type="Gene3D" id="3.30.710.10">
    <property type="entry name" value="Potassium Channel Kv1.1, Chain A"/>
    <property type="match status" value="1"/>
</dbReference>
<dbReference type="VEuPathDB" id="VectorBase:PHUM479100"/>
<dbReference type="PANTHER" id="PTHR21541">
    <property type="entry name" value="BTB POZ DOMAIN CONTAINING 12"/>
    <property type="match status" value="1"/>
</dbReference>
<feature type="compositionally biased region" description="Basic and acidic residues" evidence="8">
    <location>
        <begin position="1111"/>
        <end position="1134"/>
    </location>
</feature>
<feature type="compositionally biased region" description="Basic residues" evidence="8">
    <location>
        <begin position="1081"/>
        <end position="1092"/>
    </location>
</feature>
<evidence type="ECO:0000256" key="2">
    <source>
        <dbReference type="ARBA" id="ARBA00006661"/>
    </source>
</evidence>
<dbReference type="SUPFAM" id="SSF54695">
    <property type="entry name" value="POZ domain"/>
    <property type="match status" value="1"/>
</dbReference>
<name>E0VWE8_PEDHC</name>
<dbReference type="GO" id="GO:0006281">
    <property type="term" value="P:DNA repair"/>
    <property type="evidence" value="ECO:0007669"/>
    <property type="project" value="UniProtKB-KW"/>
</dbReference>
<dbReference type="KEGG" id="phu:Phum_PHUM479100"/>
<feature type="region of interest" description="Disordered" evidence="8">
    <location>
        <begin position="913"/>
        <end position="932"/>
    </location>
</feature>
<feature type="region of interest" description="Disordered" evidence="8">
    <location>
        <begin position="446"/>
        <end position="522"/>
    </location>
</feature>
<dbReference type="OrthoDB" id="1931232at2759"/>
<reference evidence="10" key="2">
    <citation type="submission" date="2007-04" db="EMBL/GenBank/DDBJ databases">
        <title>The genome of the human body louse.</title>
        <authorList>
            <consortium name="The Human Body Louse Genome Consortium"/>
            <person name="Kirkness E."/>
            <person name="Walenz B."/>
            <person name="Hass B."/>
            <person name="Bruggner R."/>
            <person name="Strausberg R."/>
        </authorList>
    </citation>
    <scope>NUCLEOTIDE SEQUENCE</scope>
    <source>
        <strain evidence="10">USDA</strain>
    </source>
</reference>
<gene>
    <name evidence="11" type="primary">8239435</name>
    <name evidence="10" type="ORF">Phum_PHUM479100</name>
</gene>
<feature type="region of interest" description="Disordered" evidence="8">
    <location>
        <begin position="946"/>
        <end position="971"/>
    </location>
</feature>
<evidence type="ECO:0000313" key="10">
    <source>
        <dbReference type="EMBL" id="EEB17699.1"/>
    </source>
</evidence>
<evidence type="ECO:0000256" key="3">
    <source>
        <dbReference type="ARBA" id="ARBA00022763"/>
    </source>
</evidence>
<feature type="compositionally biased region" description="Polar residues" evidence="8">
    <location>
        <begin position="475"/>
        <end position="517"/>
    </location>
</feature>
<dbReference type="CTD" id="8239435"/>
<dbReference type="InterPro" id="IPR011333">
    <property type="entry name" value="SKP1/BTB/POZ_sf"/>
</dbReference>
<evidence type="ECO:0000256" key="6">
    <source>
        <dbReference type="ARBA" id="ARBA00023242"/>
    </source>
</evidence>
<dbReference type="InterPro" id="IPR018574">
    <property type="entry name" value="Structure-sp_endonuc_su_Slx4"/>
</dbReference>
<dbReference type="Pfam" id="PF09494">
    <property type="entry name" value="Slx4"/>
    <property type="match status" value="1"/>
</dbReference>
<dbReference type="InParanoid" id="E0VWE8"/>
<keyword evidence="9" id="KW-0472">Membrane</keyword>
<feature type="compositionally biased region" description="Basic and acidic residues" evidence="8">
    <location>
        <begin position="808"/>
        <end position="817"/>
    </location>
</feature>
<keyword evidence="3" id="KW-0227">DNA damage</keyword>
<feature type="compositionally biased region" description="Basic and acidic residues" evidence="8">
    <location>
        <begin position="1265"/>
        <end position="1274"/>
    </location>
</feature>
<keyword evidence="9" id="KW-0812">Transmembrane</keyword>